<accession>A0A1B0BDZ5</accession>
<dbReference type="Proteomes" id="UP000092460">
    <property type="component" value="Unassembled WGS sequence"/>
</dbReference>
<protein>
    <submittedName>
        <fullName evidence="1">Uncharacterized protein</fullName>
    </submittedName>
</protein>
<dbReference type="EMBL" id="JXJN01012729">
    <property type="status" value="NOT_ANNOTATED_CDS"/>
    <property type="molecule type" value="Genomic_DNA"/>
</dbReference>
<name>A0A1B0BDZ5_9MUSC</name>
<evidence type="ECO:0000313" key="1">
    <source>
        <dbReference type="EnsemblMetazoa" id="GPPI026981-PA"/>
    </source>
</evidence>
<reference evidence="2" key="1">
    <citation type="submission" date="2015-01" db="EMBL/GenBank/DDBJ databases">
        <authorList>
            <person name="Aksoy S."/>
            <person name="Warren W."/>
            <person name="Wilson R.K."/>
        </authorList>
    </citation>
    <scope>NUCLEOTIDE SEQUENCE [LARGE SCALE GENOMIC DNA]</scope>
    <source>
        <strain evidence="2">IAEA</strain>
    </source>
</reference>
<sequence length="113" mass="13291">IYILTLAQSHLFLFIYNFDLVYNTHLCRPLVSICEFCMIFSHLVHALHNNSFRSKMIASVVVTVSQPNLQHFYIMGLKLIRPIDEYFSLEFAMDFVNNFSLIFITKYFEGLLV</sequence>
<dbReference type="VEuPathDB" id="VectorBase:GPPI026981"/>
<organism evidence="1 2">
    <name type="scientific">Glossina palpalis gambiensis</name>
    <dbReference type="NCBI Taxonomy" id="67801"/>
    <lineage>
        <taxon>Eukaryota</taxon>
        <taxon>Metazoa</taxon>
        <taxon>Ecdysozoa</taxon>
        <taxon>Arthropoda</taxon>
        <taxon>Hexapoda</taxon>
        <taxon>Insecta</taxon>
        <taxon>Pterygota</taxon>
        <taxon>Neoptera</taxon>
        <taxon>Endopterygota</taxon>
        <taxon>Diptera</taxon>
        <taxon>Brachycera</taxon>
        <taxon>Muscomorpha</taxon>
        <taxon>Hippoboscoidea</taxon>
        <taxon>Glossinidae</taxon>
        <taxon>Glossina</taxon>
    </lineage>
</organism>
<evidence type="ECO:0000313" key="2">
    <source>
        <dbReference type="Proteomes" id="UP000092460"/>
    </source>
</evidence>
<dbReference type="AlphaFoldDB" id="A0A1B0BDZ5"/>
<keyword evidence="2" id="KW-1185">Reference proteome</keyword>
<proteinExistence type="predicted"/>
<dbReference type="EnsemblMetazoa" id="GPPI026981-RA">
    <property type="protein sequence ID" value="GPPI026981-PA"/>
    <property type="gene ID" value="GPPI026981"/>
</dbReference>
<reference evidence="1" key="2">
    <citation type="submission" date="2020-05" db="UniProtKB">
        <authorList>
            <consortium name="EnsemblMetazoa"/>
        </authorList>
    </citation>
    <scope>IDENTIFICATION</scope>
    <source>
        <strain evidence="1">IAEA</strain>
    </source>
</reference>